<keyword evidence="3" id="KW-1185">Reference proteome</keyword>
<reference evidence="2 3" key="1">
    <citation type="journal article" date="2014" name="Arch. Microbiol.">
        <title>Bacillus mesophilum sp. nov., strain IITR-54T, a novel 4-chlorobiphenyl dechlorinating bacterium.</title>
        <authorList>
            <person name="Manickam N."/>
            <person name="Singh N.K."/>
            <person name="Bajaj A."/>
            <person name="Kumar R.M."/>
            <person name="Kaur G."/>
            <person name="Kaur N."/>
            <person name="Bala M."/>
            <person name="Kumar A."/>
            <person name="Mayilraj S."/>
        </authorList>
    </citation>
    <scope>NUCLEOTIDE SEQUENCE [LARGE SCALE GENOMIC DNA]</scope>
    <source>
        <strain evidence="2 3">IITR-54</strain>
    </source>
</reference>
<sequence>MNFKTVLVTGARSPGALHICRLLNNAGVKVFGADSDPFSLTKASNSIEKFILLPSAKFATDSYIDKLNEMICTYNIDLIIPTCEETFYLSKKAEHLTCPVFAGDFKQLELLHNKYTFIQLAESCNMPVPKTIELSKDAVEDYSKMPNGFIVKRKFTRFSDHIMYGDRMESIPSELFEETSEWIIQERLTGVQYCSYSIAVKGEVLTHTVYKAKYTAGEGASLHFQHVPRSDIEEFVQKIVKTLQYSGQISFDFIVNESNQAIPIECNPRTTSGIHLFGTELIEHLQSKRSELSYPRKEIQFMISAAMLLYGYSNIRKTKNMKEWLKIMFTSRDIIFNIKDLKPFFYQSISLINIWRRSRKNSVSILTQSTLDICWDGEEF</sequence>
<proteinExistence type="predicted"/>
<organism evidence="2 3">
    <name type="scientific">Bacillus mesophilum</name>
    <dbReference type="NCBI Taxonomy" id="1071718"/>
    <lineage>
        <taxon>Bacteria</taxon>
        <taxon>Bacillati</taxon>
        <taxon>Bacillota</taxon>
        <taxon>Bacilli</taxon>
        <taxon>Bacillales</taxon>
        <taxon>Bacillaceae</taxon>
        <taxon>Bacillus</taxon>
    </lineage>
</organism>
<evidence type="ECO:0000259" key="1">
    <source>
        <dbReference type="Pfam" id="PF02655"/>
    </source>
</evidence>
<dbReference type="SUPFAM" id="SSF56059">
    <property type="entry name" value="Glutathione synthetase ATP-binding domain-like"/>
    <property type="match status" value="1"/>
</dbReference>
<comment type="caution">
    <text evidence="2">The sequence shown here is derived from an EMBL/GenBank/DDBJ whole genome shotgun (WGS) entry which is preliminary data.</text>
</comment>
<gene>
    <name evidence="2" type="ORF">F7732_04470</name>
</gene>
<dbReference type="GO" id="GO:0005524">
    <property type="term" value="F:ATP binding"/>
    <property type="evidence" value="ECO:0007669"/>
    <property type="project" value="InterPro"/>
</dbReference>
<protein>
    <submittedName>
        <fullName evidence="2">ATP-grasp domain-containing protein</fullName>
    </submittedName>
</protein>
<dbReference type="OrthoDB" id="40611at2"/>
<dbReference type="AlphaFoldDB" id="A0A7V7V1S2"/>
<dbReference type="InterPro" id="IPR003806">
    <property type="entry name" value="ATP-grasp_PylC-type"/>
</dbReference>
<dbReference type="RefSeq" id="WP_151572421.1">
    <property type="nucleotide sequence ID" value="NZ_WBOT01000001.1"/>
</dbReference>
<dbReference type="Pfam" id="PF02655">
    <property type="entry name" value="ATP-grasp_3"/>
    <property type="match status" value="1"/>
</dbReference>
<accession>A0A7V7V1S2</accession>
<dbReference type="EMBL" id="WBOT01000001">
    <property type="protein sequence ID" value="KAB2335822.1"/>
    <property type="molecule type" value="Genomic_DNA"/>
</dbReference>
<evidence type="ECO:0000313" key="3">
    <source>
        <dbReference type="Proteomes" id="UP000441354"/>
    </source>
</evidence>
<feature type="domain" description="ATP-grasp fold PylC-type" evidence="1">
    <location>
        <begin position="113"/>
        <end position="272"/>
    </location>
</feature>
<dbReference type="Gene3D" id="3.40.50.20">
    <property type="match status" value="1"/>
</dbReference>
<dbReference type="Gene3D" id="3.30.470.20">
    <property type="entry name" value="ATP-grasp fold, B domain"/>
    <property type="match status" value="1"/>
</dbReference>
<dbReference type="Proteomes" id="UP000441354">
    <property type="component" value="Unassembled WGS sequence"/>
</dbReference>
<name>A0A7V7V1S2_9BACI</name>
<dbReference type="GO" id="GO:0046872">
    <property type="term" value="F:metal ion binding"/>
    <property type="evidence" value="ECO:0007669"/>
    <property type="project" value="InterPro"/>
</dbReference>
<evidence type="ECO:0000313" key="2">
    <source>
        <dbReference type="EMBL" id="KAB2335822.1"/>
    </source>
</evidence>